<accession>A0A951UAI1</accession>
<reference evidence="2" key="1">
    <citation type="submission" date="2021-05" db="EMBL/GenBank/DDBJ databases">
        <authorList>
            <person name="Pietrasiak N."/>
            <person name="Ward R."/>
            <person name="Stajich J.E."/>
            <person name="Kurbessoian T."/>
        </authorList>
    </citation>
    <scope>NUCLEOTIDE SEQUENCE</scope>
    <source>
        <strain evidence="2">CPER-KK1</strain>
    </source>
</reference>
<feature type="transmembrane region" description="Helical" evidence="1">
    <location>
        <begin position="47"/>
        <end position="69"/>
    </location>
</feature>
<sequence length="79" mass="9061">MCLLNPISQQELVLFVTGLYASTAFYCFATCLKVFKRENDLSVAERWLSWGVLALATILWPIVVPLSYLERRSFGSEHF</sequence>
<feature type="transmembrane region" description="Helical" evidence="1">
    <location>
        <begin position="12"/>
        <end position="35"/>
    </location>
</feature>
<dbReference type="Proteomes" id="UP000753908">
    <property type="component" value="Unassembled WGS sequence"/>
</dbReference>
<protein>
    <submittedName>
        <fullName evidence="2">Uncharacterized protein</fullName>
    </submittedName>
</protein>
<name>A0A951UAI1_9CYAN</name>
<proteinExistence type="predicted"/>
<dbReference type="EMBL" id="JAHHIF010000021">
    <property type="protein sequence ID" value="MBW4546075.1"/>
    <property type="molecule type" value="Genomic_DNA"/>
</dbReference>
<evidence type="ECO:0000313" key="3">
    <source>
        <dbReference type="Proteomes" id="UP000753908"/>
    </source>
</evidence>
<reference evidence="2" key="2">
    <citation type="journal article" date="2022" name="Microbiol. Resour. Announc.">
        <title>Metagenome Sequencing to Explore Phylogenomics of Terrestrial Cyanobacteria.</title>
        <authorList>
            <person name="Ward R.D."/>
            <person name="Stajich J.E."/>
            <person name="Johansen J.R."/>
            <person name="Huntemann M."/>
            <person name="Clum A."/>
            <person name="Foster B."/>
            <person name="Foster B."/>
            <person name="Roux S."/>
            <person name="Palaniappan K."/>
            <person name="Varghese N."/>
            <person name="Mukherjee S."/>
            <person name="Reddy T.B.K."/>
            <person name="Daum C."/>
            <person name="Copeland A."/>
            <person name="Chen I.A."/>
            <person name="Ivanova N.N."/>
            <person name="Kyrpides N.C."/>
            <person name="Shapiro N."/>
            <person name="Eloe-Fadrosh E.A."/>
            <person name="Pietrasiak N."/>
        </authorList>
    </citation>
    <scope>NUCLEOTIDE SEQUENCE</scope>
    <source>
        <strain evidence="2">CPER-KK1</strain>
    </source>
</reference>
<evidence type="ECO:0000256" key="1">
    <source>
        <dbReference type="SAM" id="Phobius"/>
    </source>
</evidence>
<gene>
    <name evidence="2" type="ORF">KME25_16745</name>
</gene>
<organism evidence="2 3">
    <name type="scientific">Symplocastrum torsivum CPER-KK1</name>
    <dbReference type="NCBI Taxonomy" id="450513"/>
    <lineage>
        <taxon>Bacteria</taxon>
        <taxon>Bacillati</taxon>
        <taxon>Cyanobacteriota</taxon>
        <taxon>Cyanophyceae</taxon>
        <taxon>Oscillatoriophycideae</taxon>
        <taxon>Oscillatoriales</taxon>
        <taxon>Microcoleaceae</taxon>
        <taxon>Symplocastrum</taxon>
    </lineage>
</organism>
<comment type="caution">
    <text evidence="2">The sequence shown here is derived from an EMBL/GenBank/DDBJ whole genome shotgun (WGS) entry which is preliminary data.</text>
</comment>
<dbReference type="AlphaFoldDB" id="A0A951UAI1"/>
<keyword evidence="1" id="KW-1133">Transmembrane helix</keyword>
<keyword evidence="1" id="KW-0812">Transmembrane</keyword>
<evidence type="ECO:0000313" key="2">
    <source>
        <dbReference type="EMBL" id="MBW4546075.1"/>
    </source>
</evidence>
<keyword evidence="1" id="KW-0472">Membrane</keyword>